<comment type="similarity">
    <text evidence="1 4">Belongs to the yippee family.</text>
</comment>
<reference evidence="6 7" key="2">
    <citation type="submission" date="2024-10" db="EMBL/GenBank/DDBJ databases">
        <authorList>
            <person name="Ryan C."/>
        </authorList>
    </citation>
    <scope>NUCLEOTIDE SEQUENCE [LARGE SCALE GENOMIC DNA]</scope>
</reference>
<dbReference type="InterPro" id="IPR004910">
    <property type="entry name" value="Yippee/Mis18/Cereblon"/>
</dbReference>
<dbReference type="InterPro" id="IPR034751">
    <property type="entry name" value="Yippee"/>
</dbReference>
<evidence type="ECO:0000256" key="3">
    <source>
        <dbReference type="ARBA" id="ARBA00022833"/>
    </source>
</evidence>
<gene>
    <name evidence="6" type="ORF">URODEC1_LOCUS19224</name>
</gene>
<dbReference type="AlphaFoldDB" id="A0ABC8WZQ6"/>
<evidence type="ECO:0000259" key="5">
    <source>
        <dbReference type="PROSITE" id="PS51792"/>
    </source>
</evidence>
<dbReference type="InterPro" id="IPR039058">
    <property type="entry name" value="Yippee_fam"/>
</dbReference>
<keyword evidence="2" id="KW-0479">Metal-binding</keyword>
<evidence type="ECO:0000256" key="1">
    <source>
        <dbReference type="ARBA" id="ARBA00005613"/>
    </source>
</evidence>
<dbReference type="Pfam" id="PF03226">
    <property type="entry name" value="Yippee-Mis18"/>
    <property type="match status" value="1"/>
</dbReference>
<proteinExistence type="inferred from homology"/>
<dbReference type="Proteomes" id="UP001497457">
    <property type="component" value="Chromosome 13rd"/>
</dbReference>
<protein>
    <recommendedName>
        <fullName evidence="4">Protein yippee-like</fullName>
    </recommendedName>
</protein>
<reference evidence="7" key="1">
    <citation type="submission" date="2024-06" db="EMBL/GenBank/DDBJ databases">
        <authorList>
            <person name="Ryan C."/>
        </authorList>
    </citation>
    <scope>NUCLEOTIDE SEQUENCE [LARGE SCALE GENOMIC DNA]</scope>
</reference>
<dbReference type="GO" id="GO:0046872">
    <property type="term" value="F:metal ion binding"/>
    <property type="evidence" value="ECO:0007669"/>
    <property type="project" value="UniProtKB-KW"/>
</dbReference>
<evidence type="ECO:0000313" key="7">
    <source>
        <dbReference type="Proteomes" id="UP001497457"/>
    </source>
</evidence>
<dbReference type="PROSITE" id="PS51792">
    <property type="entry name" value="YIPPEE"/>
    <property type="match status" value="1"/>
</dbReference>
<evidence type="ECO:0000256" key="2">
    <source>
        <dbReference type="ARBA" id="ARBA00022723"/>
    </source>
</evidence>
<dbReference type="PANTHER" id="PTHR13848">
    <property type="entry name" value="PROTEIN YIPPEE-LIKE CG15309-RELATED"/>
    <property type="match status" value="1"/>
</dbReference>
<organism evidence="6 7">
    <name type="scientific">Urochloa decumbens</name>
    <dbReference type="NCBI Taxonomy" id="240449"/>
    <lineage>
        <taxon>Eukaryota</taxon>
        <taxon>Viridiplantae</taxon>
        <taxon>Streptophyta</taxon>
        <taxon>Embryophyta</taxon>
        <taxon>Tracheophyta</taxon>
        <taxon>Spermatophyta</taxon>
        <taxon>Magnoliopsida</taxon>
        <taxon>Liliopsida</taxon>
        <taxon>Poales</taxon>
        <taxon>Poaceae</taxon>
        <taxon>PACMAD clade</taxon>
        <taxon>Panicoideae</taxon>
        <taxon>Panicodae</taxon>
        <taxon>Paniceae</taxon>
        <taxon>Melinidinae</taxon>
        <taxon>Urochloa</taxon>
    </lineage>
</organism>
<feature type="domain" description="Yippee" evidence="5">
    <location>
        <begin position="18"/>
        <end position="115"/>
    </location>
</feature>
<evidence type="ECO:0000256" key="4">
    <source>
        <dbReference type="RuleBase" id="RU110713"/>
    </source>
</evidence>
<evidence type="ECO:0000313" key="6">
    <source>
        <dbReference type="EMBL" id="CAL4918539.1"/>
    </source>
</evidence>
<accession>A0ABC8WZQ6</accession>
<keyword evidence="3" id="KW-0862">Zinc</keyword>
<dbReference type="EMBL" id="OZ075123">
    <property type="protein sequence ID" value="CAL4918539.1"/>
    <property type="molecule type" value="Genomic_DNA"/>
</dbReference>
<sequence length="151" mass="17383">MECGTGTPIVELDDAHGNVYRCKHCRTHLALTDDIISKDFYCKNGKAYLFDKVVNVTVGENEDRMLITGVFTVSDIFCARCGVVLGWKYNTAFESTQKFKEGKFILDSCWGLNEAITRLHNMLNIVDIIRCAWCVRVYRYELLQFDKLKHV</sequence>
<name>A0ABC8WZQ6_9POAL</name>
<keyword evidence="7" id="KW-1185">Reference proteome</keyword>